<keyword evidence="1" id="KW-0472">Membrane</keyword>
<dbReference type="RefSeq" id="WP_093335144.1">
    <property type="nucleotide sequence ID" value="NZ_FOXD01000002.1"/>
</dbReference>
<sequence>MTRRVKKTKEIDKDNSVNRDFIEIVKNYKKFTTKSEWKLILGLPILFSALTFIFMGTLEDHNTVLLKSILKINQVSISVMAILAGFNTTSLAIIAASSPRILMNLNSPEFIEQDKNDTILRQLVSFFTFAIVFQLGILVAATLITMFTENIVDLSEVFVYLTGIWVRIPLIIFGILWMTVVLFALVLSLRNATLLYRYILFIGDFSTNEENNKDKE</sequence>
<organism evidence="2 3">
    <name type="scientific">Salibacterium halotolerans</name>
    <dbReference type="NCBI Taxonomy" id="1884432"/>
    <lineage>
        <taxon>Bacteria</taxon>
        <taxon>Bacillati</taxon>
        <taxon>Bacillota</taxon>
        <taxon>Bacilli</taxon>
        <taxon>Bacillales</taxon>
        <taxon>Bacillaceae</taxon>
    </lineage>
</organism>
<dbReference type="Proteomes" id="UP000198892">
    <property type="component" value="Unassembled WGS sequence"/>
</dbReference>
<feature type="transmembrane region" description="Helical" evidence="1">
    <location>
        <begin position="123"/>
        <end position="144"/>
    </location>
</feature>
<proteinExistence type="predicted"/>
<evidence type="ECO:0000256" key="1">
    <source>
        <dbReference type="SAM" id="Phobius"/>
    </source>
</evidence>
<feature type="transmembrane region" description="Helical" evidence="1">
    <location>
        <begin position="77"/>
        <end position="102"/>
    </location>
</feature>
<dbReference type="STRING" id="1884432.SAMN05518683_102315"/>
<protein>
    <submittedName>
        <fullName evidence="2">Uncharacterized protein</fullName>
    </submittedName>
</protein>
<evidence type="ECO:0000313" key="2">
    <source>
        <dbReference type="EMBL" id="SFP12105.1"/>
    </source>
</evidence>
<reference evidence="3" key="1">
    <citation type="submission" date="2016-10" db="EMBL/GenBank/DDBJ databases">
        <authorList>
            <person name="Varghese N."/>
            <person name="Submissions S."/>
        </authorList>
    </citation>
    <scope>NUCLEOTIDE SEQUENCE [LARGE SCALE GENOMIC DNA]</scope>
    <source>
        <strain evidence="3">S7</strain>
    </source>
</reference>
<feature type="transmembrane region" description="Helical" evidence="1">
    <location>
        <begin position="164"/>
        <end position="187"/>
    </location>
</feature>
<name>A0A1I5MR87_9BACI</name>
<keyword evidence="1" id="KW-1133">Transmembrane helix</keyword>
<gene>
    <name evidence="2" type="ORF">SAMN05518683_102315</name>
</gene>
<evidence type="ECO:0000313" key="3">
    <source>
        <dbReference type="Proteomes" id="UP000198892"/>
    </source>
</evidence>
<keyword evidence="1" id="KW-0812">Transmembrane</keyword>
<keyword evidence="3" id="KW-1185">Reference proteome</keyword>
<feature type="transmembrane region" description="Helical" evidence="1">
    <location>
        <begin position="39"/>
        <end position="57"/>
    </location>
</feature>
<dbReference type="EMBL" id="FOXD01000002">
    <property type="protein sequence ID" value="SFP12105.1"/>
    <property type="molecule type" value="Genomic_DNA"/>
</dbReference>
<dbReference type="AlphaFoldDB" id="A0A1I5MR87"/>
<accession>A0A1I5MR87</accession>